<evidence type="ECO:0000256" key="4">
    <source>
        <dbReference type="ARBA" id="ARBA00022727"/>
    </source>
</evidence>
<evidence type="ECO:0000313" key="11">
    <source>
        <dbReference type="EMBL" id="SES25143.1"/>
    </source>
</evidence>
<evidence type="ECO:0000259" key="10">
    <source>
        <dbReference type="Pfam" id="PF13793"/>
    </source>
</evidence>
<dbReference type="RefSeq" id="WP_089960647.1">
    <property type="nucleotide sequence ID" value="NZ_FOFR01000028.1"/>
</dbReference>
<evidence type="ECO:0000256" key="3">
    <source>
        <dbReference type="ARBA" id="ARBA00022723"/>
    </source>
</evidence>
<protein>
    <recommendedName>
        <fullName evidence="1">ribose-phosphate diphosphokinase</fullName>
        <ecNumber evidence="1">2.7.6.1</ecNumber>
    </recommendedName>
</protein>
<dbReference type="InterPro" id="IPR000836">
    <property type="entry name" value="PRTase_dom"/>
</dbReference>
<dbReference type="STRING" id="402600.SAMN05216188_12817"/>
<dbReference type="GO" id="GO:0005524">
    <property type="term" value="F:ATP binding"/>
    <property type="evidence" value="ECO:0007669"/>
    <property type="project" value="UniProtKB-KW"/>
</dbReference>
<dbReference type="FunFam" id="3.40.50.2020:FF:000007">
    <property type="entry name" value="Ribose-phosphate pyrophosphokinase"/>
    <property type="match status" value="1"/>
</dbReference>
<dbReference type="GO" id="GO:0016301">
    <property type="term" value="F:kinase activity"/>
    <property type="evidence" value="ECO:0007669"/>
    <property type="project" value="UniProtKB-KW"/>
</dbReference>
<keyword evidence="8" id="KW-0460">Magnesium</keyword>
<dbReference type="GO" id="GO:0004749">
    <property type="term" value="F:ribose phosphate diphosphokinase activity"/>
    <property type="evidence" value="ECO:0007669"/>
    <property type="project" value="UniProtKB-EC"/>
</dbReference>
<keyword evidence="3" id="KW-0479">Metal-binding</keyword>
<dbReference type="InterPro" id="IPR029099">
    <property type="entry name" value="Pribosyltran_N"/>
</dbReference>
<evidence type="ECO:0000256" key="6">
    <source>
        <dbReference type="ARBA" id="ARBA00022777"/>
    </source>
</evidence>
<evidence type="ECO:0000256" key="1">
    <source>
        <dbReference type="ARBA" id="ARBA00013247"/>
    </source>
</evidence>
<evidence type="ECO:0000256" key="9">
    <source>
        <dbReference type="ARBA" id="ARBA00049535"/>
    </source>
</evidence>
<dbReference type="NCBIfam" id="NF002844">
    <property type="entry name" value="PRK03092.1"/>
    <property type="match status" value="1"/>
</dbReference>
<evidence type="ECO:0000256" key="2">
    <source>
        <dbReference type="ARBA" id="ARBA00022679"/>
    </source>
</evidence>
<dbReference type="GO" id="GO:0005737">
    <property type="term" value="C:cytoplasm"/>
    <property type="evidence" value="ECO:0007669"/>
    <property type="project" value="TreeGrafter"/>
</dbReference>
<keyword evidence="6 11" id="KW-0418">Kinase</keyword>
<reference evidence="12" key="1">
    <citation type="submission" date="2016-10" db="EMBL/GenBank/DDBJ databases">
        <authorList>
            <person name="Varghese N."/>
            <person name="Submissions S."/>
        </authorList>
    </citation>
    <scope>NUCLEOTIDE SEQUENCE [LARGE SCALE GENOMIC DNA]</scope>
    <source>
        <strain evidence="12">CGMCC 4.3525</strain>
    </source>
</reference>
<dbReference type="PANTHER" id="PTHR10210">
    <property type="entry name" value="RIBOSE-PHOSPHATE DIPHOSPHOKINASE FAMILY MEMBER"/>
    <property type="match status" value="1"/>
</dbReference>
<dbReference type="Pfam" id="PF14572">
    <property type="entry name" value="Pribosyl_synth"/>
    <property type="match status" value="1"/>
</dbReference>
<dbReference type="Proteomes" id="UP000199352">
    <property type="component" value="Unassembled WGS sequence"/>
</dbReference>
<dbReference type="GO" id="GO:0000287">
    <property type="term" value="F:magnesium ion binding"/>
    <property type="evidence" value="ECO:0007669"/>
    <property type="project" value="InterPro"/>
</dbReference>
<dbReference type="EMBL" id="FOFR01000028">
    <property type="protein sequence ID" value="SES25143.1"/>
    <property type="molecule type" value="Genomic_DNA"/>
</dbReference>
<name>A0A1H9VV40_9PSEU</name>
<dbReference type="GO" id="GO:0009156">
    <property type="term" value="P:ribonucleoside monophosphate biosynthetic process"/>
    <property type="evidence" value="ECO:0007669"/>
    <property type="project" value="InterPro"/>
</dbReference>
<evidence type="ECO:0000256" key="8">
    <source>
        <dbReference type="ARBA" id="ARBA00022842"/>
    </source>
</evidence>
<feature type="domain" description="Ribose-phosphate pyrophosphokinase N-terminal" evidence="10">
    <location>
        <begin position="14"/>
        <end position="129"/>
    </location>
</feature>
<keyword evidence="12" id="KW-1185">Reference proteome</keyword>
<proteinExistence type="predicted"/>
<dbReference type="PANTHER" id="PTHR10210:SF41">
    <property type="entry name" value="RIBOSE-PHOSPHATE PYROPHOSPHOKINASE 1, CHLOROPLASTIC"/>
    <property type="match status" value="1"/>
</dbReference>
<dbReference type="CDD" id="cd06223">
    <property type="entry name" value="PRTases_typeI"/>
    <property type="match status" value="1"/>
</dbReference>
<dbReference type="PROSITE" id="PS00114">
    <property type="entry name" value="PRPP_SYNTHASE"/>
    <property type="match status" value="1"/>
</dbReference>
<dbReference type="InterPro" id="IPR029057">
    <property type="entry name" value="PRTase-like"/>
</dbReference>
<dbReference type="SUPFAM" id="SSF53271">
    <property type="entry name" value="PRTase-like"/>
    <property type="match status" value="1"/>
</dbReference>
<dbReference type="GO" id="GO:0006015">
    <property type="term" value="P:5-phosphoribose 1-diphosphate biosynthetic process"/>
    <property type="evidence" value="ECO:0007669"/>
    <property type="project" value="TreeGrafter"/>
</dbReference>
<dbReference type="NCBIfam" id="NF002320">
    <property type="entry name" value="PRK01259.1"/>
    <property type="match status" value="1"/>
</dbReference>
<accession>A0A1H9VV40</accession>
<dbReference type="OrthoDB" id="9777067at2"/>
<keyword evidence="5" id="KW-0547">Nucleotide-binding</keyword>
<dbReference type="AlphaFoldDB" id="A0A1H9VV40"/>
<dbReference type="NCBIfam" id="TIGR01251">
    <property type="entry name" value="ribP_PPkin"/>
    <property type="match status" value="1"/>
</dbReference>
<gene>
    <name evidence="11" type="ORF">SAMN05216188_12817</name>
</gene>
<dbReference type="InterPro" id="IPR000842">
    <property type="entry name" value="PRib_PP_synth_CS"/>
</dbReference>
<keyword evidence="2" id="KW-0808">Transferase</keyword>
<dbReference type="Pfam" id="PF13793">
    <property type="entry name" value="Pribosyltran_N"/>
    <property type="match status" value="1"/>
</dbReference>
<dbReference type="EC" id="2.7.6.1" evidence="1"/>
<dbReference type="Gene3D" id="3.40.50.2020">
    <property type="match status" value="2"/>
</dbReference>
<dbReference type="InterPro" id="IPR005946">
    <property type="entry name" value="Rib-P_diPkinase"/>
</dbReference>
<organism evidence="11 12">
    <name type="scientific">Lentzea xinjiangensis</name>
    <dbReference type="NCBI Taxonomy" id="402600"/>
    <lineage>
        <taxon>Bacteria</taxon>
        <taxon>Bacillati</taxon>
        <taxon>Actinomycetota</taxon>
        <taxon>Actinomycetes</taxon>
        <taxon>Pseudonocardiales</taxon>
        <taxon>Pseudonocardiaceae</taxon>
        <taxon>Lentzea</taxon>
    </lineage>
</organism>
<keyword evidence="4" id="KW-0545">Nucleotide biosynthesis</keyword>
<evidence type="ECO:0000313" key="12">
    <source>
        <dbReference type="Proteomes" id="UP000199352"/>
    </source>
</evidence>
<evidence type="ECO:0000256" key="7">
    <source>
        <dbReference type="ARBA" id="ARBA00022840"/>
    </source>
</evidence>
<keyword evidence="7" id="KW-0067">ATP-binding</keyword>
<dbReference type="GO" id="GO:0006164">
    <property type="term" value="P:purine nucleotide biosynthetic process"/>
    <property type="evidence" value="ECO:0007669"/>
    <property type="project" value="TreeGrafter"/>
</dbReference>
<comment type="catalytic activity">
    <reaction evidence="9">
        <text>D-ribose 5-phosphate + ATP = 5-phospho-alpha-D-ribose 1-diphosphate + AMP + H(+)</text>
        <dbReference type="Rhea" id="RHEA:15609"/>
        <dbReference type="ChEBI" id="CHEBI:15378"/>
        <dbReference type="ChEBI" id="CHEBI:30616"/>
        <dbReference type="ChEBI" id="CHEBI:58017"/>
        <dbReference type="ChEBI" id="CHEBI:78346"/>
        <dbReference type="ChEBI" id="CHEBI:456215"/>
        <dbReference type="EC" id="2.7.6.1"/>
    </reaction>
</comment>
<sequence>MVSGRTGVATRELVLLTGRGHPELARSVAEELGVAVTPQAAYDFANGEVFVRFEESVRGADAFVVQSHSAPVNDRLVELLLMVDAAKRASAKRITAVVPAFPYARQDRKYAGREPVSARLVAGLLKTAGADRIVTVDLHTAQAQGFFDGPVDHLHAMWLLTGHVRARYRGEGLTIVSPDAGRTRLAEKWADLLGGCPIAFLHKTRDSLRPNEVTANRVVGDVAGRMCVVVDDMIDTALASTTAARELLEQGAKDVVLVATHGVLSGDACERLVASEAREVVLTDALPIPHERRFPGMAVLGIAPLLARAIQEVFEDGSVTGLFDGNA</sequence>
<dbReference type="GO" id="GO:0002189">
    <property type="term" value="C:ribose phosphate diphosphokinase complex"/>
    <property type="evidence" value="ECO:0007669"/>
    <property type="project" value="TreeGrafter"/>
</dbReference>
<evidence type="ECO:0000256" key="5">
    <source>
        <dbReference type="ARBA" id="ARBA00022741"/>
    </source>
</evidence>
<dbReference type="SMART" id="SM01400">
    <property type="entry name" value="Pribosyltran_N"/>
    <property type="match status" value="1"/>
</dbReference>